<evidence type="ECO:0008006" key="5">
    <source>
        <dbReference type="Google" id="ProtNLM"/>
    </source>
</evidence>
<evidence type="ECO:0000313" key="4">
    <source>
        <dbReference type="Proteomes" id="UP000799440"/>
    </source>
</evidence>
<keyword evidence="4" id="KW-1185">Reference proteome</keyword>
<dbReference type="AlphaFoldDB" id="A0A6A6V7W1"/>
<keyword evidence="2" id="KW-0732">Signal</keyword>
<evidence type="ECO:0000313" key="3">
    <source>
        <dbReference type="EMBL" id="KAF2745769.1"/>
    </source>
</evidence>
<reference evidence="3" key="1">
    <citation type="journal article" date="2020" name="Stud. Mycol.">
        <title>101 Dothideomycetes genomes: a test case for predicting lifestyles and emergence of pathogens.</title>
        <authorList>
            <person name="Haridas S."/>
            <person name="Albert R."/>
            <person name="Binder M."/>
            <person name="Bloem J."/>
            <person name="Labutti K."/>
            <person name="Salamov A."/>
            <person name="Andreopoulos B."/>
            <person name="Baker S."/>
            <person name="Barry K."/>
            <person name="Bills G."/>
            <person name="Bluhm B."/>
            <person name="Cannon C."/>
            <person name="Castanera R."/>
            <person name="Culley D."/>
            <person name="Daum C."/>
            <person name="Ezra D."/>
            <person name="Gonzalez J."/>
            <person name="Henrissat B."/>
            <person name="Kuo A."/>
            <person name="Liang C."/>
            <person name="Lipzen A."/>
            <person name="Lutzoni F."/>
            <person name="Magnuson J."/>
            <person name="Mondo S."/>
            <person name="Nolan M."/>
            <person name="Ohm R."/>
            <person name="Pangilinan J."/>
            <person name="Park H.-J."/>
            <person name="Ramirez L."/>
            <person name="Alfaro M."/>
            <person name="Sun H."/>
            <person name="Tritt A."/>
            <person name="Yoshinaga Y."/>
            <person name="Zwiers L.-H."/>
            <person name="Turgeon B."/>
            <person name="Goodwin S."/>
            <person name="Spatafora J."/>
            <person name="Crous P."/>
            <person name="Grigoriev I."/>
        </authorList>
    </citation>
    <scope>NUCLEOTIDE SEQUENCE</scope>
    <source>
        <strain evidence="3">CBS 119925</strain>
    </source>
</reference>
<name>A0A6A6V7W1_9PLEO</name>
<dbReference type="EMBL" id="MU006580">
    <property type="protein sequence ID" value="KAF2745769.1"/>
    <property type="molecule type" value="Genomic_DNA"/>
</dbReference>
<evidence type="ECO:0000256" key="2">
    <source>
        <dbReference type="SAM" id="SignalP"/>
    </source>
</evidence>
<feature type="region of interest" description="Disordered" evidence="1">
    <location>
        <begin position="59"/>
        <end position="99"/>
    </location>
</feature>
<gene>
    <name evidence="3" type="ORF">M011DRAFT_120209</name>
</gene>
<organism evidence="3 4">
    <name type="scientific">Sporormia fimetaria CBS 119925</name>
    <dbReference type="NCBI Taxonomy" id="1340428"/>
    <lineage>
        <taxon>Eukaryota</taxon>
        <taxon>Fungi</taxon>
        <taxon>Dikarya</taxon>
        <taxon>Ascomycota</taxon>
        <taxon>Pezizomycotina</taxon>
        <taxon>Dothideomycetes</taxon>
        <taxon>Pleosporomycetidae</taxon>
        <taxon>Pleosporales</taxon>
        <taxon>Sporormiaceae</taxon>
        <taxon>Sporormia</taxon>
    </lineage>
</organism>
<proteinExistence type="predicted"/>
<feature type="signal peptide" evidence="2">
    <location>
        <begin position="1"/>
        <end position="22"/>
    </location>
</feature>
<feature type="chain" id="PRO_5025360057" description="Secreted protein" evidence="2">
    <location>
        <begin position="23"/>
        <end position="189"/>
    </location>
</feature>
<protein>
    <recommendedName>
        <fullName evidence="5">Secreted protein</fullName>
    </recommendedName>
</protein>
<sequence length="189" mass="20975">MLSYLLDLYSWVVVLLSVSCRCSHELAGKWGGYGPCGSVNASTARPGARKSRLWTRALRASSPASGDGLLSPQRTRPDERNPTNATRRTQPDERNPTKMLDERILININSADAREVERLSRTASNELTTRRPDGAERLHTSRTRKPVVSRPNTAPRTLLPFFRTRFLAPVLSIPRSATRAVAFAMAFSA</sequence>
<feature type="region of interest" description="Disordered" evidence="1">
    <location>
        <begin position="121"/>
        <end position="151"/>
    </location>
</feature>
<dbReference type="Proteomes" id="UP000799440">
    <property type="component" value="Unassembled WGS sequence"/>
</dbReference>
<accession>A0A6A6V7W1</accession>
<feature type="compositionally biased region" description="Basic and acidic residues" evidence="1">
    <location>
        <begin position="89"/>
        <end position="99"/>
    </location>
</feature>
<evidence type="ECO:0000256" key="1">
    <source>
        <dbReference type="SAM" id="MobiDB-lite"/>
    </source>
</evidence>
<feature type="compositionally biased region" description="Basic and acidic residues" evidence="1">
    <location>
        <begin position="128"/>
        <end position="139"/>
    </location>
</feature>